<evidence type="ECO:0000256" key="6">
    <source>
        <dbReference type="ARBA" id="ARBA00023002"/>
    </source>
</evidence>
<keyword evidence="4 9" id="KW-0521">NADP</keyword>
<evidence type="ECO:0000256" key="9">
    <source>
        <dbReference type="HAMAP-Rule" id="MF_00102"/>
    </source>
</evidence>
<organism evidence="13 14">
    <name type="scientific">Proteiniclasticum sediminis</name>
    <dbReference type="NCBI Taxonomy" id="2804028"/>
    <lineage>
        <taxon>Bacteria</taxon>
        <taxon>Bacillati</taxon>
        <taxon>Bacillota</taxon>
        <taxon>Clostridia</taxon>
        <taxon>Eubacteriales</taxon>
        <taxon>Clostridiaceae</taxon>
        <taxon>Proteiniclasticum</taxon>
    </lineage>
</organism>
<dbReference type="PANTHER" id="PTHR20836">
    <property type="entry name" value="DIHYDRODIPICOLINATE REDUCTASE"/>
    <property type="match status" value="1"/>
</dbReference>
<feature type="binding site" evidence="9">
    <location>
        <begin position="99"/>
        <end position="102"/>
    </location>
    <ligand>
        <name>NAD(+)</name>
        <dbReference type="ChEBI" id="CHEBI:57540"/>
    </ligand>
</feature>
<dbReference type="SUPFAM" id="SSF55347">
    <property type="entry name" value="Glyceraldehyde-3-phosphate dehydrogenase-like, C-terminal domain"/>
    <property type="match status" value="1"/>
</dbReference>
<proteinExistence type="inferred from homology"/>
<evidence type="ECO:0000256" key="7">
    <source>
        <dbReference type="ARBA" id="ARBA00023027"/>
    </source>
</evidence>
<dbReference type="InterPro" id="IPR022663">
    <property type="entry name" value="DapB_C"/>
</dbReference>
<feature type="active site" description="Proton donor/acceptor" evidence="9">
    <location>
        <position position="132"/>
    </location>
</feature>
<feature type="domain" description="Dihydrodipicolinate reductase N-terminal" evidence="11">
    <location>
        <begin position="2"/>
        <end position="101"/>
    </location>
</feature>
<feature type="binding site" evidence="9">
    <location>
        <position position="133"/>
    </location>
    <ligand>
        <name>(S)-2,3,4,5-tetrahydrodipicolinate</name>
        <dbReference type="ChEBI" id="CHEBI:16845"/>
    </ligand>
</feature>
<evidence type="ECO:0000256" key="5">
    <source>
        <dbReference type="ARBA" id="ARBA00022915"/>
    </source>
</evidence>
<evidence type="ECO:0000313" key="14">
    <source>
        <dbReference type="Proteomes" id="UP000675379"/>
    </source>
</evidence>
<dbReference type="GO" id="GO:0051287">
    <property type="term" value="F:NAD binding"/>
    <property type="evidence" value="ECO:0007669"/>
    <property type="project" value="UniProtKB-UniRule"/>
</dbReference>
<dbReference type="NCBIfam" id="TIGR00036">
    <property type="entry name" value="dapB"/>
    <property type="match status" value="1"/>
</dbReference>
<comment type="caution">
    <text evidence="13">The sequence shown here is derived from an EMBL/GenBank/DDBJ whole genome shotgun (WGS) entry which is preliminary data.</text>
</comment>
<dbReference type="GO" id="GO:0019877">
    <property type="term" value="P:diaminopimelate biosynthetic process"/>
    <property type="evidence" value="ECO:0007669"/>
    <property type="project" value="UniProtKB-UniRule"/>
</dbReference>
<dbReference type="EC" id="1.17.1.8" evidence="9 10"/>
<dbReference type="HAMAP" id="MF_00102">
    <property type="entry name" value="DapB"/>
    <property type="match status" value="1"/>
</dbReference>
<comment type="function">
    <text evidence="9">Catalyzes the conversion of 4-hydroxy-tetrahydrodipicolinate (HTPA) to tetrahydrodipicolinate.</text>
</comment>
<comment type="pathway">
    <text evidence="9">Amino-acid biosynthesis; L-lysine biosynthesis via DAP pathway; (S)-tetrahydrodipicolinate from L-aspartate: step 4/4.</text>
</comment>
<dbReference type="Gene3D" id="3.40.50.720">
    <property type="entry name" value="NAD(P)-binding Rossmann-like Domain"/>
    <property type="match status" value="1"/>
</dbReference>
<evidence type="ECO:0000313" key="13">
    <source>
        <dbReference type="EMBL" id="MBR0577129.1"/>
    </source>
</evidence>
<keyword evidence="5 9" id="KW-0220">Diaminopimelate biosynthesis</keyword>
<dbReference type="RefSeq" id="WP_211802547.1">
    <property type="nucleotide sequence ID" value="NZ_JAGSCS010000021.1"/>
</dbReference>
<dbReference type="Pfam" id="PF05173">
    <property type="entry name" value="DapB_C"/>
    <property type="match status" value="1"/>
</dbReference>
<gene>
    <name evidence="9 13" type="primary">dapB</name>
    <name evidence="13" type="ORF">KCG48_12470</name>
</gene>
<comment type="catalytic activity">
    <reaction evidence="9">
        <text>(S)-2,3,4,5-tetrahydrodipicolinate + NADP(+) + H2O = (2S,4S)-4-hydroxy-2,3,4,5-tetrahydrodipicolinate + NADPH + H(+)</text>
        <dbReference type="Rhea" id="RHEA:35331"/>
        <dbReference type="ChEBI" id="CHEBI:15377"/>
        <dbReference type="ChEBI" id="CHEBI:15378"/>
        <dbReference type="ChEBI" id="CHEBI:16845"/>
        <dbReference type="ChEBI" id="CHEBI:57783"/>
        <dbReference type="ChEBI" id="CHEBI:58349"/>
        <dbReference type="ChEBI" id="CHEBI:67139"/>
        <dbReference type="EC" id="1.17.1.8"/>
    </reaction>
</comment>
<accession>A0A941CT73</accession>
<dbReference type="FunFam" id="3.30.360.10:FF:000009">
    <property type="entry name" value="4-hydroxy-tetrahydrodipicolinate reductase"/>
    <property type="match status" value="1"/>
</dbReference>
<name>A0A941CT73_9CLOT</name>
<dbReference type="GO" id="GO:0016726">
    <property type="term" value="F:oxidoreductase activity, acting on CH or CH2 groups, NAD or NADP as acceptor"/>
    <property type="evidence" value="ECO:0007669"/>
    <property type="project" value="UniProtKB-UniRule"/>
</dbReference>
<comment type="caution">
    <text evidence="9">Lacks conserved residue(s) required for the propagation of feature annotation.</text>
</comment>
<evidence type="ECO:0000256" key="1">
    <source>
        <dbReference type="ARBA" id="ARBA00006642"/>
    </source>
</evidence>
<dbReference type="GO" id="GO:0009089">
    <property type="term" value="P:lysine biosynthetic process via diaminopimelate"/>
    <property type="evidence" value="ECO:0007669"/>
    <property type="project" value="UniProtKB-UniRule"/>
</dbReference>
<keyword evidence="2 9" id="KW-0963">Cytoplasm</keyword>
<evidence type="ECO:0000256" key="4">
    <source>
        <dbReference type="ARBA" id="ARBA00022857"/>
    </source>
</evidence>
<dbReference type="Proteomes" id="UP000675379">
    <property type="component" value="Unassembled WGS sequence"/>
</dbReference>
<dbReference type="EMBL" id="JAGSCS010000021">
    <property type="protein sequence ID" value="MBR0577129.1"/>
    <property type="molecule type" value="Genomic_DNA"/>
</dbReference>
<keyword evidence="3 9" id="KW-0028">Amino-acid biosynthesis</keyword>
<comment type="similarity">
    <text evidence="1 9">Belongs to the DapB family.</text>
</comment>
<comment type="subcellular location">
    <subcellularLocation>
        <location evidence="9">Cytoplasm</location>
    </subcellularLocation>
</comment>
<dbReference type="Pfam" id="PF01113">
    <property type="entry name" value="DapB_N"/>
    <property type="match status" value="1"/>
</dbReference>
<sequence>MIIGIFGAQGQMGKVLTELYGEERPEIQILAMGRNHQELPPAGPHPHVVIDFSHKDALESVLSLCRGNQIPLVLATTGYDAADKAKIEKASQEIPIFQSANLSLGVHVLKILAREAARLLGDSADIEIIEKHHNRKKDAPSGTALLLLDAVTKEGEPHKTVHGREGQSLREKGEIGIHAVRGGTLVGEHTLLFALESESLELTHRGESKRLFAKGAMKAADYIITQAPGLYGMDDLFGGGKIHE</sequence>
<evidence type="ECO:0000259" key="12">
    <source>
        <dbReference type="Pfam" id="PF05173"/>
    </source>
</evidence>
<evidence type="ECO:0000256" key="2">
    <source>
        <dbReference type="ARBA" id="ARBA00022490"/>
    </source>
</evidence>
<dbReference type="InterPro" id="IPR022664">
    <property type="entry name" value="DapB_N_CS"/>
</dbReference>
<dbReference type="InterPro" id="IPR000846">
    <property type="entry name" value="DapB_N"/>
</dbReference>
<evidence type="ECO:0000256" key="8">
    <source>
        <dbReference type="ARBA" id="ARBA00023154"/>
    </source>
</evidence>
<keyword evidence="14" id="KW-1185">Reference proteome</keyword>
<comment type="caution">
    <text evidence="9">Was originally thought to be a dihydrodipicolinate reductase (DHDPR), catalyzing the conversion of dihydrodipicolinate to tetrahydrodipicolinate. However, it was shown in E.coli that the substrate of the enzymatic reaction is not dihydrodipicolinate (DHDP) but in fact (2S,4S)-4-hydroxy-2,3,4,5-tetrahydrodipicolinic acid (HTPA), the product released by the DapA-catalyzed reaction.</text>
</comment>
<feature type="binding site" evidence="9">
    <location>
        <position position="34"/>
    </location>
    <ligand>
        <name>NADP(+)</name>
        <dbReference type="ChEBI" id="CHEBI:58349"/>
    </ligand>
</feature>
<reference evidence="13" key="1">
    <citation type="submission" date="2021-04" db="EMBL/GenBank/DDBJ databases">
        <title>Proteiniclasticum sedimins sp. nov., an obligate anaerobic bacterium isolated from anaerobic sludge.</title>
        <authorList>
            <person name="Liu J."/>
        </authorList>
    </citation>
    <scope>NUCLEOTIDE SEQUENCE</scope>
    <source>
        <strain evidence="13">BAD-10</strain>
    </source>
</reference>
<feature type="binding site" evidence="9">
    <location>
        <begin position="142"/>
        <end position="143"/>
    </location>
    <ligand>
        <name>(S)-2,3,4,5-tetrahydrodipicolinate</name>
        <dbReference type="ChEBI" id="CHEBI:16845"/>
    </ligand>
</feature>
<comment type="subunit">
    <text evidence="9">Homotetramer.</text>
</comment>
<dbReference type="Gene3D" id="3.30.360.10">
    <property type="entry name" value="Dihydrodipicolinate Reductase, domain 2"/>
    <property type="match status" value="1"/>
</dbReference>
<evidence type="ECO:0000256" key="3">
    <source>
        <dbReference type="ARBA" id="ARBA00022605"/>
    </source>
</evidence>
<feature type="domain" description="Dihydrodipicolinate reductase C-terminal" evidence="12">
    <location>
        <begin position="105"/>
        <end position="236"/>
    </location>
</feature>
<dbReference type="PROSITE" id="PS01298">
    <property type="entry name" value="DAPB"/>
    <property type="match status" value="1"/>
</dbReference>
<feature type="binding site" evidence="9">
    <location>
        <begin position="7"/>
        <end position="12"/>
    </location>
    <ligand>
        <name>NAD(+)</name>
        <dbReference type="ChEBI" id="CHEBI:57540"/>
    </ligand>
</feature>
<keyword evidence="8 9" id="KW-0457">Lysine biosynthesis</keyword>
<dbReference type="AlphaFoldDB" id="A0A941CT73"/>
<keyword evidence="7 9" id="KW-0520">NAD</keyword>
<dbReference type="InterPro" id="IPR036291">
    <property type="entry name" value="NAD(P)-bd_dom_sf"/>
</dbReference>
<dbReference type="SUPFAM" id="SSF51735">
    <property type="entry name" value="NAD(P)-binding Rossmann-fold domains"/>
    <property type="match status" value="1"/>
</dbReference>
<evidence type="ECO:0000256" key="10">
    <source>
        <dbReference type="NCBIfam" id="TIGR00036"/>
    </source>
</evidence>
<dbReference type="InterPro" id="IPR023940">
    <property type="entry name" value="DHDPR_bac"/>
</dbReference>
<dbReference type="GO" id="GO:0008839">
    <property type="term" value="F:4-hydroxy-tetrahydrodipicolinate reductase"/>
    <property type="evidence" value="ECO:0007669"/>
    <property type="project" value="UniProtKB-UniRule"/>
</dbReference>
<dbReference type="PANTHER" id="PTHR20836:SF7">
    <property type="entry name" value="4-HYDROXY-TETRAHYDRODIPICOLINATE REDUCTASE"/>
    <property type="match status" value="1"/>
</dbReference>
<keyword evidence="6 9" id="KW-0560">Oxidoreductase</keyword>
<feature type="binding site" evidence="9">
    <location>
        <begin position="75"/>
        <end position="77"/>
    </location>
    <ligand>
        <name>NAD(+)</name>
        <dbReference type="ChEBI" id="CHEBI:57540"/>
    </ligand>
</feature>
<dbReference type="GO" id="GO:0005829">
    <property type="term" value="C:cytosol"/>
    <property type="evidence" value="ECO:0007669"/>
    <property type="project" value="TreeGrafter"/>
</dbReference>
<dbReference type="GO" id="GO:0050661">
    <property type="term" value="F:NADP binding"/>
    <property type="evidence" value="ECO:0007669"/>
    <property type="project" value="UniProtKB-UniRule"/>
</dbReference>
<protein>
    <recommendedName>
        <fullName evidence="9 10">4-hydroxy-tetrahydrodipicolinate reductase</fullName>
        <shortName evidence="9">HTPA reductase</shortName>
        <ecNumber evidence="9 10">1.17.1.8</ecNumber>
    </recommendedName>
</protein>
<feature type="active site" description="Proton donor" evidence="9">
    <location>
        <position position="136"/>
    </location>
</feature>
<dbReference type="CDD" id="cd02274">
    <property type="entry name" value="DHDPR_N"/>
    <property type="match status" value="1"/>
</dbReference>
<evidence type="ECO:0000259" key="11">
    <source>
        <dbReference type="Pfam" id="PF01113"/>
    </source>
</evidence>
<dbReference type="PIRSF" id="PIRSF000161">
    <property type="entry name" value="DHPR"/>
    <property type="match status" value="1"/>
</dbReference>
<comment type="catalytic activity">
    <reaction evidence="9">
        <text>(S)-2,3,4,5-tetrahydrodipicolinate + NAD(+) + H2O = (2S,4S)-4-hydroxy-2,3,4,5-tetrahydrodipicolinate + NADH + H(+)</text>
        <dbReference type="Rhea" id="RHEA:35323"/>
        <dbReference type="ChEBI" id="CHEBI:15377"/>
        <dbReference type="ChEBI" id="CHEBI:15378"/>
        <dbReference type="ChEBI" id="CHEBI:16845"/>
        <dbReference type="ChEBI" id="CHEBI:57540"/>
        <dbReference type="ChEBI" id="CHEBI:57945"/>
        <dbReference type="ChEBI" id="CHEBI:67139"/>
        <dbReference type="EC" id="1.17.1.8"/>
    </reaction>
</comment>